<protein>
    <recommendedName>
        <fullName evidence="4">Small integral membrane protein</fullName>
    </recommendedName>
</protein>
<keyword evidence="1" id="KW-1133">Transmembrane helix</keyword>
<dbReference type="EMBL" id="JBHMAR010000011">
    <property type="protein sequence ID" value="MFB9735868.1"/>
    <property type="molecule type" value="Genomic_DNA"/>
</dbReference>
<feature type="transmembrane region" description="Helical" evidence="1">
    <location>
        <begin position="62"/>
        <end position="82"/>
    </location>
</feature>
<keyword evidence="1" id="KW-0812">Transmembrane</keyword>
<evidence type="ECO:0008006" key="4">
    <source>
        <dbReference type="Google" id="ProtNLM"/>
    </source>
</evidence>
<dbReference type="Proteomes" id="UP001589703">
    <property type="component" value="Unassembled WGS sequence"/>
</dbReference>
<dbReference type="InterPro" id="IPR056918">
    <property type="entry name" value="8xMP"/>
</dbReference>
<name>A0ABV5VE19_9ACTN</name>
<accession>A0ABV5VE19</accession>
<evidence type="ECO:0000256" key="1">
    <source>
        <dbReference type="SAM" id="Phobius"/>
    </source>
</evidence>
<gene>
    <name evidence="2" type="ORF">ACFFRO_12095</name>
</gene>
<feature type="transmembrane region" description="Helical" evidence="1">
    <location>
        <begin position="159"/>
        <end position="179"/>
    </location>
</feature>
<evidence type="ECO:0000313" key="2">
    <source>
        <dbReference type="EMBL" id="MFB9735868.1"/>
    </source>
</evidence>
<dbReference type="Pfam" id="PF24838">
    <property type="entry name" value="8xMP"/>
    <property type="match status" value="1"/>
</dbReference>
<organism evidence="2 3">
    <name type="scientific">Streptomyces thermocoprophilus</name>
    <dbReference type="NCBI Taxonomy" id="78356"/>
    <lineage>
        <taxon>Bacteria</taxon>
        <taxon>Bacillati</taxon>
        <taxon>Actinomycetota</taxon>
        <taxon>Actinomycetes</taxon>
        <taxon>Kitasatosporales</taxon>
        <taxon>Streptomycetaceae</taxon>
        <taxon>Streptomyces</taxon>
    </lineage>
</organism>
<reference evidence="2 3" key="1">
    <citation type="submission" date="2024-09" db="EMBL/GenBank/DDBJ databases">
        <authorList>
            <person name="Sun Q."/>
            <person name="Mori K."/>
        </authorList>
    </citation>
    <scope>NUCLEOTIDE SEQUENCE [LARGE SCALE GENOMIC DNA]</scope>
    <source>
        <strain evidence="2 3">JCM 10918</strain>
    </source>
</reference>
<keyword evidence="1" id="KW-0472">Membrane</keyword>
<keyword evidence="3" id="KW-1185">Reference proteome</keyword>
<comment type="caution">
    <text evidence="2">The sequence shown here is derived from an EMBL/GenBank/DDBJ whole genome shotgun (WGS) entry which is preliminary data.</text>
</comment>
<proteinExistence type="predicted"/>
<sequence length="180" mass="19772">MIPTQHGPHAPADLATRLWNEQVGAREYDKEGEKYQAAVLEQYKIYVEMADRISARRSLTNTFFLTVNAALLTTAGTVGPGVVSELPVWGLVTMGLVALGQCGAWFLLIASYRQLNRAKYKVIGALERRLPALVYDAEWAELGEGRTAGRYLPLTLVELWMPVLFMVLYVAAGAVALGMA</sequence>
<feature type="transmembrane region" description="Helical" evidence="1">
    <location>
        <begin position="88"/>
        <end position="110"/>
    </location>
</feature>
<evidence type="ECO:0000313" key="3">
    <source>
        <dbReference type="Proteomes" id="UP001589703"/>
    </source>
</evidence>
<dbReference type="RefSeq" id="WP_247466212.1">
    <property type="nucleotide sequence ID" value="NZ_JBHMAR010000011.1"/>
</dbReference>